<evidence type="ECO:0000259" key="1">
    <source>
        <dbReference type="PROSITE" id="PS50097"/>
    </source>
</evidence>
<dbReference type="PANTHER" id="PTHR45774:SF3">
    <property type="entry name" value="BTB (POZ) DOMAIN-CONTAINING 2B-RELATED"/>
    <property type="match status" value="1"/>
</dbReference>
<dbReference type="GO" id="GO:0022008">
    <property type="term" value="P:neurogenesis"/>
    <property type="evidence" value="ECO:0007669"/>
    <property type="project" value="TreeGrafter"/>
</dbReference>
<dbReference type="GO" id="GO:0005829">
    <property type="term" value="C:cytosol"/>
    <property type="evidence" value="ECO:0007669"/>
    <property type="project" value="TreeGrafter"/>
</dbReference>
<evidence type="ECO:0000313" key="3">
    <source>
        <dbReference type="Proteomes" id="UP000801492"/>
    </source>
</evidence>
<dbReference type="InterPro" id="IPR011333">
    <property type="entry name" value="SKP1/BTB/POZ_sf"/>
</dbReference>
<dbReference type="PANTHER" id="PTHR45774">
    <property type="entry name" value="BTB/POZ DOMAIN-CONTAINING"/>
    <property type="match status" value="1"/>
</dbReference>
<evidence type="ECO:0000313" key="2">
    <source>
        <dbReference type="EMBL" id="KAF2883944.1"/>
    </source>
</evidence>
<dbReference type="SMART" id="SM00875">
    <property type="entry name" value="BACK"/>
    <property type="match status" value="1"/>
</dbReference>
<sequence length="308" mass="35773">MSHSFPNAEDPAHDWQMSKDYLQDCTRHILQNRMFTDCQFKVQAKSSPMQFFEAHRLILTIASPVFEKMFYGIMAEKNQPIVVEDIEPEVFKALLEYIYTGDINLESSDYYYELYYAAKKYMLPFLQKKCIIVIQENINTTNACKGYEFAELFEESSLMEYCLEVISRRTENVLSEANLKDIKLNTIITILDQDCLNVRSEMTLFNAVTICAKNNNKDKDTKPLNERGKHQSLLREALQKIRFLIMTPKEFAEGPALSDLLTKFEKFDILMNISSPASTVAMPSGFSTSTTSRKMYNDCWGRGYYNRY</sequence>
<reference evidence="2" key="1">
    <citation type="submission" date="2019-08" db="EMBL/GenBank/DDBJ databases">
        <title>The genome of the North American firefly Photinus pyralis.</title>
        <authorList>
            <consortium name="Photinus pyralis genome working group"/>
            <person name="Fallon T.R."/>
            <person name="Sander Lower S.E."/>
            <person name="Weng J.-K."/>
        </authorList>
    </citation>
    <scope>NUCLEOTIDE SEQUENCE</scope>
    <source>
        <strain evidence="2">TRF0915ILg1</strain>
        <tissue evidence="2">Whole body</tissue>
    </source>
</reference>
<dbReference type="GO" id="GO:0000932">
    <property type="term" value="C:P-body"/>
    <property type="evidence" value="ECO:0007669"/>
    <property type="project" value="TreeGrafter"/>
</dbReference>
<organism evidence="2 3">
    <name type="scientific">Ignelater luminosus</name>
    <name type="common">Cucubano</name>
    <name type="synonym">Pyrophorus luminosus</name>
    <dbReference type="NCBI Taxonomy" id="2038154"/>
    <lineage>
        <taxon>Eukaryota</taxon>
        <taxon>Metazoa</taxon>
        <taxon>Ecdysozoa</taxon>
        <taxon>Arthropoda</taxon>
        <taxon>Hexapoda</taxon>
        <taxon>Insecta</taxon>
        <taxon>Pterygota</taxon>
        <taxon>Neoptera</taxon>
        <taxon>Endopterygota</taxon>
        <taxon>Coleoptera</taxon>
        <taxon>Polyphaga</taxon>
        <taxon>Elateriformia</taxon>
        <taxon>Elateroidea</taxon>
        <taxon>Elateridae</taxon>
        <taxon>Agrypninae</taxon>
        <taxon>Pyrophorini</taxon>
        <taxon>Ignelater</taxon>
    </lineage>
</organism>
<dbReference type="SMART" id="SM00225">
    <property type="entry name" value="BTB"/>
    <property type="match status" value="1"/>
</dbReference>
<dbReference type="Gene3D" id="1.25.40.420">
    <property type="match status" value="1"/>
</dbReference>
<comment type="caution">
    <text evidence="2">The sequence shown here is derived from an EMBL/GenBank/DDBJ whole genome shotgun (WGS) entry which is preliminary data.</text>
</comment>
<protein>
    <recommendedName>
        <fullName evidence="1">BTB domain-containing protein</fullName>
    </recommendedName>
</protein>
<feature type="domain" description="BTB" evidence="1">
    <location>
        <begin position="36"/>
        <end position="107"/>
    </location>
</feature>
<dbReference type="Gene3D" id="3.30.710.10">
    <property type="entry name" value="Potassium Channel Kv1.1, Chain A"/>
    <property type="match status" value="1"/>
</dbReference>
<proteinExistence type="predicted"/>
<dbReference type="InterPro" id="IPR011705">
    <property type="entry name" value="BACK"/>
</dbReference>
<dbReference type="OrthoDB" id="45365at2759"/>
<dbReference type="EMBL" id="VTPC01090253">
    <property type="protein sequence ID" value="KAF2883944.1"/>
    <property type="molecule type" value="Genomic_DNA"/>
</dbReference>
<name>A0A8K0CB17_IGNLU</name>
<keyword evidence="3" id="KW-1185">Reference proteome</keyword>
<accession>A0A8K0CB17</accession>
<dbReference type="SUPFAM" id="SSF54695">
    <property type="entry name" value="POZ domain"/>
    <property type="match status" value="1"/>
</dbReference>
<dbReference type="InterPro" id="IPR000210">
    <property type="entry name" value="BTB/POZ_dom"/>
</dbReference>
<dbReference type="Proteomes" id="UP000801492">
    <property type="component" value="Unassembled WGS sequence"/>
</dbReference>
<dbReference type="Pfam" id="PF00651">
    <property type="entry name" value="BTB"/>
    <property type="match status" value="1"/>
</dbReference>
<dbReference type="AlphaFoldDB" id="A0A8K0CB17"/>
<dbReference type="Pfam" id="PF07707">
    <property type="entry name" value="BACK"/>
    <property type="match status" value="1"/>
</dbReference>
<gene>
    <name evidence="2" type="ORF">ILUMI_22236</name>
</gene>
<dbReference type="PROSITE" id="PS50097">
    <property type="entry name" value="BTB"/>
    <property type="match status" value="1"/>
</dbReference>